<dbReference type="EMBL" id="FOJI01000003">
    <property type="protein sequence ID" value="SEW04030.1"/>
    <property type="molecule type" value="Genomic_DNA"/>
</dbReference>
<protein>
    <submittedName>
        <fullName evidence="1">RNA polymerase-associated protein</fullName>
    </submittedName>
</protein>
<dbReference type="Proteomes" id="UP000199701">
    <property type="component" value="Unassembled WGS sequence"/>
</dbReference>
<evidence type="ECO:0000313" key="1">
    <source>
        <dbReference type="EMBL" id="SEW04030.1"/>
    </source>
</evidence>
<reference evidence="1 2" key="1">
    <citation type="submission" date="2016-10" db="EMBL/GenBank/DDBJ databases">
        <authorList>
            <person name="de Groot N.N."/>
        </authorList>
    </citation>
    <scope>NUCLEOTIDE SEQUENCE [LARGE SCALE GENOMIC DNA]</scope>
    <source>
        <strain evidence="1 2">DSM 9179</strain>
    </source>
</reference>
<organism evidence="1 2">
    <name type="scientific">[Clostridium] fimetarium</name>
    <dbReference type="NCBI Taxonomy" id="99656"/>
    <lineage>
        <taxon>Bacteria</taxon>
        <taxon>Bacillati</taxon>
        <taxon>Bacillota</taxon>
        <taxon>Clostridia</taxon>
        <taxon>Lachnospirales</taxon>
        <taxon>Lachnospiraceae</taxon>
    </lineage>
</organism>
<sequence length="82" mass="8764">MLFASLGDQINNYNIGTSATPNGQPGNPFNCLKAIISTADMNINKEICKALNAAGYSTDIINDDNIPMDLVHPIPKNEGIDT</sequence>
<dbReference type="RefSeq" id="WP_092451564.1">
    <property type="nucleotide sequence ID" value="NZ_FOJI01000003.1"/>
</dbReference>
<dbReference type="OrthoDB" id="1875981at2"/>
<proteinExistence type="predicted"/>
<keyword evidence="2" id="KW-1185">Reference proteome</keyword>
<accession>A0A1I0NR30</accession>
<gene>
    <name evidence="1" type="ORF">SAMN05421659_103313</name>
</gene>
<evidence type="ECO:0000313" key="2">
    <source>
        <dbReference type="Proteomes" id="UP000199701"/>
    </source>
</evidence>
<name>A0A1I0NR30_9FIRM</name>
<dbReference type="AlphaFoldDB" id="A0A1I0NR30"/>